<evidence type="ECO:0000256" key="3">
    <source>
        <dbReference type="SAM" id="MobiDB-lite"/>
    </source>
</evidence>
<dbReference type="SUPFAM" id="SSF53474">
    <property type="entry name" value="alpha/beta-Hydrolases"/>
    <property type="match status" value="1"/>
</dbReference>
<evidence type="ECO:0000313" key="5">
    <source>
        <dbReference type="EMBL" id="KAI6782435.1"/>
    </source>
</evidence>
<gene>
    <name evidence="5" type="ORF">J7T54_001292</name>
</gene>
<accession>A0A9Q0BF92</accession>
<comment type="caution">
    <text evidence="5">The sequence shown here is derived from an EMBL/GenBank/DDBJ whole genome shotgun (WGS) entry which is preliminary data.</text>
</comment>
<feature type="domain" description="Epoxide hydrolase N-terminal" evidence="4">
    <location>
        <begin position="16"/>
        <end position="90"/>
    </location>
</feature>
<sequence length="504" mass="55569">MATPAPTVGTPYGEEVKPYKIHVSSKYLDLTRQKLELTRLPHENSDPQSKHWWEPKPIVEPLIDFWLERYSWREEEARLNDLVPQFRTSLIVPGIGFSDRLPNNTPVIRATAELFDSLMHRLGYKHYLVSNTGPSSDSPAQTDWKLANCLAEQFQGSCLGAHFVSPPWKAPKLQEAPLAWTKWKVVGLLKRPQLGYSEEDIAALRNEQVSQARRARVAQLGQYAFDGRGFREPNTLSYALCDSPTGLLLFVLMILRVLGADKDFSSQELITLTELTWLPGPESMMRFWAYSAIQSEEEKRPATRPKVAVTVFAGLDEASGAERPAETAVLPLPVNHPYVCPVWGRSNYDVVAKQCVPGTPGLIAWKRPEVLVHGVRRLAEKILAKDTRMQMTEQPGAVLLGQIVSGGYAHAPADISGTTVQGTESPPLSSPKKITSPSDQFLQVPGPDAQRRTSTTQQPLLSSGSVTETISGDEDGQDHDSSPDTVIAVGARDMAGTASQSRTT</sequence>
<name>A0A9Q0BF92_9HYPO</name>
<feature type="compositionally biased region" description="Polar residues" evidence="3">
    <location>
        <begin position="416"/>
        <end position="441"/>
    </location>
</feature>
<keyword evidence="6" id="KW-1185">Reference proteome</keyword>
<dbReference type="OrthoDB" id="7130006at2759"/>
<keyword evidence="2 5" id="KW-0378">Hydrolase</keyword>
<evidence type="ECO:0000313" key="6">
    <source>
        <dbReference type="Proteomes" id="UP001055219"/>
    </source>
</evidence>
<dbReference type="Gene3D" id="3.40.50.1820">
    <property type="entry name" value="alpha/beta hydrolase"/>
    <property type="match status" value="2"/>
</dbReference>
<proteinExistence type="inferred from homology"/>
<dbReference type="GeneID" id="75827811"/>
<dbReference type="AlphaFoldDB" id="A0A9Q0BF92"/>
<dbReference type="InterPro" id="IPR029058">
    <property type="entry name" value="AB_hydrolase_fold"/>
</dbReference>
<dbReference type="Pfam" id="PF06441">
    <property type="entry name" value="EHN"/>
    <property type="match status" value="1"/>
</dbReference>
<dbReference type="InterPro" id="IPR010497">
    <property type="entry name" value="Epoxide_hydro_N"/>
</dbReference>
<dbReference type="PANTHER" id="PTHR21661">
    <property type="entry name" value="EPOXIDE HYDROLASE 1-RELATED"/>
    <property type="match status" value="1"/>
</dbReference>
<organism evidence="5 6">
    <name type="scientific">Emericellopsis cladophorae</name>
    <dbReference type="NCBI Taxonomy" id="2686198"/>
    <lineage>
        <taxon>Eukaryota</taxon>
        <taxon>Fungi</taxon>
        <taxon>Dikarya</taxon>
        <taxon>Ascomycota</taxon>
        <taxon>Pezizomycotina</taxon>
        <taxon>Sordariomycetes</taxon>
        <taxon>Hypocreomycetidae</taxon>
        <taxon>Hypocreales</taxon>
        <taxon>Bionectriaceae</taxon>
        <taxon>Emericellopsis</taxon>
    </lineage>
</organism>
<comment type="similarity">
    <text evidence="1">Belongs to the peptidase S33 family.</text>
</comment>
<feature type="region of interest" description="Disordered" evidence="3">
    <location>
        <begin position="415"/>
        <end position="504"/>
    </location>
</feature>
<dbReference type="EMBL" id="JAGIXG020000013">
    <property type="protein sequence ID" value="KAI6782435.1"/>
    <property type="molecule type" value="Genomic_DNA"/>
</dbReference>
<dbReference type="GO" id="GO:0004301">
    <property type="term" value="F:epoxide hydrolase activity"/>
    <property type="evidence" value="ECO:0007669"/>
    <property type="project" value="TreeGrafter"/>
</dbReference>
<evidence type="ECO:0000256" key="2">
    <source>
        <dbReference type="ARBA" id="ARBA00022801"/>
    </source>
</evidence>
<reference evidence="5" key="1">
    <citation type="journal article" date="2021" name="J Fungi (Basel)">
        <title>Genomic and Metabolomic Analyses of the Marine Fungus Emericellopsis cladophorae: Insights into Saltwater Adaptability Mechanisms and Its Biosynthetic Potential.</title>
        <authorList>
            <person name="Goncalves M.F.M."/>
            <person name="Hilario S."/>
            <person name="Van de Peer Y."/>
            <person name="Esteves A.C."/>
            <person name="Alves A."/>
        </authorList>
    </citation>
    <scope>NUCLEOTIDE SEQUENCE</scope>
    <source>
        <strain evidence="5">MUM 19.33</strain>
    </source>
</reference>
<dbReference type="RefSeq" id="XP_051363291.1">
    <property type="nucleotide sequence ID" value="XM_051505253.1"/>
</dbReference>
<dbReference type="Proteomes" id="UP001055219">
    <property type="component" value="Unassembled WGS sequence"/>
</dbReference>
<feature type="compositionally biased region" description="Polar residues" evidence="3">
    <location>
        <begin position="452"/>
        <end position="470"/>
    </location>
</feature>
<dbReference type="GO" id="GO:0097176">
    <property type="term" value="P:epoxide metabolic process"/>
    <property type="evidence" value="ECO:0007669"/>
    <property type="project" value="TreeGrafter"/>
</dbReference>
<protein>
    <submittedName>
        <fullName evidence="5">Epoxide hydrolase</fullName>
    </submittedName>
</protein>
<evidence type="ECO:0000259" key="4">
    <source>
        <dbReference type="Pfam" id="PF06441"/>
    </source>
</evidence>
<evidence type="ECO:0000256" key="1">
    <source>
        <dbReference type="ARBA" id="ARBA00010088"/>
    </source>
</evidence>
<reference evidence="5" key="2">
    <citation type="submission" date="2022-07" db="EMBL/GenBank/DDBJ databases">
        <authorList>
            <person name="Goncalves M.F.M."/>
            <person name="Hilario S."/>
            <person name="Van De Peer Y."/>
            <person name="Esteves A.C."/>
            <person name="Alves A."/>
        </authorList>
    </citation>
    <scope>NUCLEOTIDE SEQUENCE</scope>
    <source>
        <strain evidence="5">MUM 19.33</strain>
    </source>
</reference>
<dbReference type="PANTHER" id="PTHR21661:SF71">
    <property type="entry name" value="EPOXIDE HYDROLASE N-TERMINAL DOMAIN-CONTAINING PROTEIN"/>
    <property type="match status" value="1"/>
</dbReference>